<dbReference type="Proteomes" id="UP000000238">
    <property type="component" value="Chromosome"/>
</dbReference>
<dbReference type="STRING" id="349521.HCH_00485"/>
<feature type="domain" description="N-acetyltransferase" evidence="2">
    <location>
        <begin position="8"/>
        <end position="167"/>
    </location>
</feature>
<dbReference type="PANTHER" id="PTHR13947">
    <property type="entry name" value="GNAT FAMILY N-ACETYLTRANSFERASE"/>
    <property type="match status" value="1"/>
</dbReference>
<dbReference type="InterPro" id="IPR016181">
    <property type="entry name" value="Acyl_CoA_acyltransferase"/>
</dbReference>
<dbReference type="Pfam" id="PF00583">
    <property type="entry name" value="Acetyltransf_1"/>
    <property type="match status" value="1"/>
</dbReference>
<keyword evidence="1 3" id="KW-0808">Transferase</keyword>
<gene>
    <name evidence="3" type="ordered locus">HCH_00485</name>
</gene>
<evidence type="ECO:0000313" key="3">
    <source>
        <dbReference type="EMBL" id="ABC27393.1"/>
    </source>
</evidence>
<dbReference type="InterPro" id="IPR000182">
    <property type="entry name" value="GNAT_dom"/>
</dbReference>
<reference evidence="3 4" key="1">
    <citation type="journal article" date="2005" name="Nucleic Acids Res.">
        <title>Genomic blueprint of Hahella chejuensis, a marine microbe producing an algicidal agent.</title>
        <authorList>
            <person name="Jeong H."/>
            <person name="Yim J.H."/>
            <person name="Lee C."/>
            <person name="Choi S.-H."/>
            <person name="Park Y.K."/>
            <person name="Yoon S.H."/>
            <person name="Hur C.-G."/>
            <person name="Kang H.-Y."/>
            <person name="Kim D."/>
            <person name="Lee H.H."/>
            <person name="Park K.H."/>
            <person name="Park S.-H."/>
            <person name="Park H.-S."/>
            <person name="Lee H.K."/>
            <person name="Oh T.K."/>
            <person name="Kim J.F."/>
        </authorList>
    </citation>
    <scope>NUCLEOTIDE SEQUENCE [LARGE SCALE GENOMIC DNA]</scope>
    <source>
        <strain evidence="3 4">KCTC 2396</strain>
    </source>
</reference>
<dbReference type="RefSeq" id="WP_011394470.1">
    <property type="nucleotide sequence ID" value="NC_007645.1"/>
</dbReference>
<dbReference type="eggNOG" id="COG0456">
    <property type="taxonomic scope" value="Bacteria"/>
</dbReference>
<evidence type="ECO:0000313" key="4">
    <source>
        <dbReference type="Proteomes" id="UP000000238"/>
    </source>
</evidence>
<dbReference type="PROSITE" id="PS51186">
    <property type="entry name" value="GNAT"/>
    <property type="match status" value="1"/>
</dbReference>
<evidence type="ECO:0000259" key="2">
    <source>
        <dbReference type="PROSITE" id="PS51186"/>
    </source>
</evidence>
<accession>Q2SPN1</accession>
<dbReference type="SUPFAM" id="SSF55729">
    <property type="entry name" value="Acyl-CoA N-acyltransferases (Nat)"/>
    <property type="match status" value="1"/>
</dbReference>
<dbReference type="CDD" id="cd04301">
    <property type="entry name" value="NAT_SF"/>
    <property type="match status" value="1"/>
</dbReference>
<protein>
    <submittedName>
        <fullName evidence="3">Histone acetyltransferase HPA2/related acetyltransferase</fullName>
    </submittedName>
</protein>
<dbReference type="Gene3D" id="3.40.630.30">
    <property type="match status" value="1"/>
</dbReference>
<keyword evidence="4" id="KW-1185">Reference proteome</keyword>
<dbReference type="AlphaFoldDB" id="Q2SPN1"/>
<dbReference type="InterPro" id="IPR050769">
    <property type="entry name" value="NAT_camello-type"/>
</dbReference>
<dbReference type="KEGG" id="hch:HCH_00485"/>
<dbReference type="HOGENOM" id="CLU_013985_11_2_6"/>
<organism evidence="3 4">
    <name type="scientific">Hahella chejuensis (strain KCTC 2396)</name>
    <dbReference type="NCBI Taxonomy" id="349521"/>
    <lineage>
        <taxon>Bacteria</taxon>
        <taxon>Pseudomonadati</taxon>
        <taxon>Pseudomonadota</taxon>
        <taxon>Gammaproteobacteria</taxon>
        <taxon>Oceanospirillales</taxon>
        <taxon>Hahellaceae</taxon>
        <taxon>Hahella</taxon>
    </lineage>
</organism>
<proteinExistence type="predicted"/>
<dbReference type="OrthoDB" id="5419426at2"/>
<dbReference type="EMBL" id="CP000155">
    <property type="protein sequence ID" value="ABC27393.1"/>
    <property type="molecule type" value="Genomic_DNA"/>
</dbReference>
<name>Q2SPN1_HAHCH</name>
<evidence type="ECO:0000256" key="1">
    <source>
        <dbReference type="ARBA" id="ARBA00022679"/>
    </source>
</evidence>
<dbReference type="PANTHER" id="PTHR13947:SF37">
    <property type="entry name" value="LD18367P"/>
    <property type="match status" value="1"/>
</dbReference>
<dbReference type="GO" id="GO:0008080">
    <property type="term" value="F:N-acetyltransferase activity"/>
    <property type="evidence" value="ECO:0007669"/>
    <property type="project" value="InterPro"/>
</dbReference>
<sequence length="167" mass="17995">MTPNASQFSLRPVTPADNAQMGEVIRQVSAEYGLTPERGFAVGDASVDAMYETYAIPGAAYWVVEHEGRIVGGGGVAPLAGGDGSVAELQKMYFLPVCRGQGLGYKIVLMAQEFAKDHGFKQCYLETTAALKEAIALYERLGFKLLTEPMGDTGHQVCEVRMIKALD</sequence>